<evidence type="ECO:0000313" key="1">
    <source>
        <dbReference type="EMBL" id="MCS5718809.1"/>
    </source>
</evidence>
<accession>A0ABT2GRF9</accession>
<evidence type="ECO:0000313" key="2">
    <source>
        <dbReference type="Proteomes" id="UP001165584"/>
    </source>
</evidence>
<sequence length="65" mass="7390">MDLSEQERLEALLREKYGENVVSFVHYPGLQQVAVRFIDGVKRLHDRDGEPIGRDLPARLAAEVS</sequence>
<name>A0ABT2GRF9_9MICO</name>
<gene>
    <name evidence="1" type="ORF">N1027_11755</name>
</gene>
<dbReference type="EMBL" id="JANLCM010000002">
    <property type="protein sequence ID" value="MCS5718809.1"/>
    <property type="molecule type" value="Genomic_DNA"/>
</dbReference>
<comment type="caution">
    <text evidence="1">The sequence shown here is derived from an EMBL/GenBank/DDBJ whole genome shotgun (WGS) entry which is preliminary data.</text>
</comment>
<organism evidence="1 2">
    <name type="scientific">Herbiconiux aconitum</name>
    <dbReference type="NCBI Taxonomy" id="2970913"/>
    <lineage>
        <taxon>Bacteria</taxon>
        <taxon>Bacillati</taxon>
        <taxon>Actinomycetota</taxon>
        <taxon>Actinomycetes</taxon>
        <taxon>Micrococcales</taxon>
        <taxon>Microbacteriaceae</taxon>
        <taxon>Herbiconiux</taxon>
    </lineage>
</organism>
<protein>
    <submittedName>
        <fullName evidence="1">Uncharacterized protein</fullName>
    </submittedName>
</protein>
<proteinExistence type="predicted"/>
<keyword evidence="2" id="KW-1185">Reference proteome</keyword>
<dbReference type="Proteomes" id="UP001165584">
    <property type="component" value="Unassembled WGS sequence"/>
</dbReference>
<reference evidence="1" key="1">
    <citation type="submission" date="2022-08" db="EMBL/GenBank/DDBJ databases">
        <authorList>
            <person name="Deng Y."/>
            <person name="Han X.-F."/>
            <person name="Zhang Y.-Q."/>
        </authorList>
    </citation>
    <scope>NUCLEOTIDE SEQUENCE</scope>
    <source>
        <strain evidence="1">CPCC 205763</strain>
    </source>
</reference>
<dbReference type="RefSeq" id="WP_259508100.1">
    <property type="nucleotide sequence ID" value="NZ_JANLCM010000002.1"/>
</dbReference>